<evidence type="ECO:0000256" key="7">
    <source>
        <dbReference type="ARBA" id="ARBA00022741"/>
    </source>
</evidence>
<feature type="domain" description="RRM" evidence="18">
    <location>
        <begin position="222"/>
        <end position="300"/>
    </location>
</feature>
<dbReference type="InterPro" id="IPR050502">
    <property type="entry name" value="Euk_RNA-bind_prot"/>
</dbReference>
<evidence type="ECO:0000259" key="19">
    <source>
        <dbReference type="PROSITE" id="PS50127"/>
    </source>
</evidence>
<feature type="compositionally biased region" description="Acidic residues" evidence="17">
    <location>
        <begin position="1023"/>
        <end position="1044"/>
    </location>
</feature>
<feature type="domain" description="RRM" evidence="18">
    <location>
        <begin position="326"/>
        <end position="406"/>
    </location>
</feature>
<comment type="subcellular location">
    <subcellularLocation>
        <location evidence="2">Cytoplasm</location>
    </subcellularLocation>
    <subcellularLocation>
        <location evidence="1">Nucleus</location>
    </subcellularLocation>
</comment>
<evidence type="ECO:0000256" key="5">
    <source>
        <dbReference type="ARBA" id="ARBA00022703"/>
    </source>
</evidence>
<feature type="compositionally biased region" description="Basic and acidic residues" evidence="17">
    <location>
        <begin position="45"/>
        <end position="77"/>
    </location>
</feature>
<comment type="caution">
    <text evidence="21">The sequence shown here is derived from an EMBL/GenBank/DDBJ whole genome shotgun (WGS) entry which is preliminary data.</text>
</comment>
<keyword evidence="22" id="KW-1185">Reference proteome</keyword>
<feature type="region of interest" description="Disordered" evidence="17">
    <location>
        <begin position="414"/>
        <end position="433"/>
    </location>
</feature>
<dbReference type="PROSITE" id="PS50102">
    <property type="entry name" value="RRM"/>
    <property type="match status" value="3"/>
</dbReference>
<dbReference type="Gene3D" id="3.10.110.10">
    <property type="entry name" value="Ubiquitin Conjugating Enzyme"/>
    <property type="match status" value="1"/>
</dbReference>
<dbReference type="GO" id="GO:0009967">
    <property type="term" value="P:positive regulation of signal transduction"/>
    <property type="evidence" value="ECO:0007669"/>
    <property type="project" value="UniProtKB-ARBA"/>
</dbReference>
<dbReference type="GO" id="GO:0016740">
    <property type="term" value="F:transferase activity"/>
    <property type="evidence" value="ECO:0007669"/>
    <property type="project" value="UniProtKB-KW"/>
</dbReference>
<organism evidence="21 22">
    <name type="scientific">Rotaria sordida</name>
    <dbReference type="NCBI Taxonomy" id="392033"/>
    <lineage>
        <taxon>Eukaryota</taxon>
        <taxon>Metazoa</taxon>
        <taxon>Spiralia</taxon>
        <taxon>Gnathifera</taxon>
        <taxon>Rotifera</taxon>
        <taxon>Eurotatoria</taxon>
        <taxon>Bdelloidea</taxon>
        <taxon>Philodinida</taxon>
        <taxon>Philodinidae</taxon>
        <taxon>Rotaria</taxon>
    </lineage>
</organism>
<dbReference type="SUPFAM" id="SSF54495">
    <property type="entry name" value="UBC-like"/>
    <property type="match status" value="1"/>
</dbReference>
<evidence type="ECO:0000256" key="8">
    <source>
        <dbReference type="ARBA" id="ARBA00022786"/>
    </source>
</evidence>
<evidence type="ECO:0000313" key="20">
    <source>
        <dbReference type="EMBL" id="CAF0725453.1"/>
    </source>
</evidence>
<evidence type="ECO:0000256" key="3">
    <source>
        <dbReference type="ARBA" id="ARBA00022490"/>
    </source>
</evidence>
<keyword evidence="6" id="KW-0677">Repeat</keyword>
<dbReference type="PROSITE" id="PS50127">
    <property type="entry name" value="UBC_2"/>
    <property type="match status" value="1"/>
</dbReference>
<feature type="region of interest" description="Disordered" evidence="17">
    <location>
        <begin position="1"/>
        <end position="220"/>
    </location>
</feature>
<feature type="compositionally biased region" description="Low complexity" evidence="17">
    <location>
        <begin position="487"/>
        <end position="526"/>
    </location>
</feature>
<dbReference type="GO" id="GO:1990904">
    <property type="term" value="C:ribonucleoprotein complex"/>
    <property type="evidence" value="ECO:0007669"/>
    <property type="project" value="InterPro"/>
</dbReference>
<feature type="compositionally biased region" description="Basic residues" evidence="17">
    <location>
        <begin position="89"/>
        <end position="126"/>
    </location>
</feature>
<feature type="compositionally biased region" description="Pro residues" evidence="17">
    <location>
        <begin position="474"/>
        <end position="485"/>
    </location>
</feature>
<protein>
    <recommendedName>
        <fullName evidence="12">Ubiquitin-conjugating enzyme E2 Z</fullName>
    </recommendedName>
    <alternativeName>
        <fullName evidence="13">E2 ubiquitin-conjugating enzyme Z</fullName>
    </alternativeName>
    <alternativeName>
        <fullName evidence="15">Ubiquitin carrier protein Z</fullName>
    </alternativeName>
    <alternativeName>
        <fullName evidence="14">Ubiquitin-protein ligase Z</fullName>
    </alternativeName>
</protein>
<keyword evidence="8" id="KW-0833">Ubl conjugation pathway</keyword>
<feature type="compositionally biased region" description="Low complexity" evidence="17">
    <location>
        <begin position="8"/>
        <end position="24"/>
    </location>
</feature>
<dbReference type="SMART" id="SM00212">
    <property type="entry name" value="UBCc"/>
    <property type="match status" value="1"/>
</dbReference>
<dbReference type="AlphaFoldDB" id="A0A813NYM9"/>
<name>A0A813NYM9_9BILA</name>
<evidence type="ECO:0000256" key="16">
    <source>
        <dbReference type="PROSITE-ProRule" id="PRU00176"/>
    </source>
</evidence>
<evidence type="ECO:0000256" key="12">
    <source>
        <dbReference type="ARBA" id="ARBA00039894"/>
    </source>
</evidence>
<gene>
    <name evidence="21" type="ORF">JXQ802_LOCUS1470</name>
    <name evidence="20" type="ORF">PYM288_LOCUS532</name>
</gene>
<dbReference type="Pfam" id="PF00076">
    <property type="entry name" value="RRM_1"/>
    <property type="match status" value="3"/>
</dbReference>
<dbReference type="InterPro" id="IPR002343">
    <property type="entry name" value="Hud_Sxl_RNA"/>
</dbReference>
<evidence type="ECO:0000313" key="21">
    <source>
        <dbReference type="EMBL" id="CAF0747105.1"/>
    </source>
</evidence>
<evidence type="ECO:0000256" key="17">
    <source>
        <dbReference type="SAM" id="MobiDB-lite"/>
    </source>
</evidence>
<evidence type="ECO:0000256" key="2">
    <source>
        <dbReference type="ARBA" id="ARBA00004496"/>
    </source>
</evidence>
<dbReference type="CDD" id="cd23809">
    <property type="entry name" value="UBCc_UBE2Z"/>
    <property type="match status" value="1"/>
</dbReference>
<evidence type="ECO:0000256" key="15">
    <source>
        <dbReference type="ARBA" id="ARBA00042401"/>
    </source>
</evidence>
<feature type="compositionally biased region" description="Basic and acidic residues" evidence="17">
    <location>
        <begin position="1045"/>
        <end position="1056"/>
    </location>
</feature>
<dbReference type="FunFam" id="3.10.110.10:FF:000046">
    <property type="entry name" value="Ubiquitin-conjugating enzyme E2 Z"/>
    <property type="match status" value="1"/>
</dbReference>
<proteinExistence type="predicted"/>
<dbReference type="PRINTS" id="PR00961">
    <property type="entry name" value="HUDSXLRNA"/>
</dbReference>
<dbReference type="GO" id="GO:0005737">
    <property type="term" value="C:cytoplasm"/>
    <property type="evidence" value="ECO:0007669"/>
    <property type="project" value="UniProtKB-SubCell"/>
</dbReference>
<evidence type="ECO:0000256" key="10">
    <source>
        <dbReference type="ARBA" id="ARBA00022884"/>
    </source>
</evidence>
<dbReference type="PANTHER" id="PTHR48025:SF1">
    <property type="entry name" value="RRM DOMAIN-CONTAINING PROTEIN"/>
    <property type="match status" value="1"/>
</dbReference>
<dbReference type="EMBL" id="CAJNOH010000002">
    <property type="protein sequence ID" value="CAF0725453.1"/>
    <property type="molecule type" value="Genomic_DNA"/>
</dbReference>
<dbReference type="Proteomes" id="UP000663854">
    <property type="component" value="Unassembled WGS sequence"/>
</dbReference>
<evidence type="ECO:0000256" key="11">
    <source>
        <dbReference type="ARBA" id="ARBA00023242"/>
    </source>
</evidence>
<dbReference type="InterPro" id="IPR035979">
    <property type="entry name" value="RBD_domain_sf"/>
</dbReference>
<evidence type="ECO:0000256" key="6">
    <source>
        <dbReference type="ARBA" id="ARBA00022737"/>
    </source>
</evidence>
<feature type="compositionally biased region" description="Low complexity" evidence="17">
    <location>
        <begin position="152"/>
        <end position="168"/>
    </location>
</feature>
<dbReference type="GO" id="GO:0005634">
    <property type="term" value="C:nucleus"/>
    <property type="evidence" value="ECO:0007669"/>
    <property type="project" value="UniProtKB-SubCell"/>
</dbReference>
<dbReference type="InterPro" id="IPR000504">
    <property type="entry name" value="RRM_dom"/>
</dbReference>
<dbReference type="SUPFAM" id="SSF54928">
    <property type="entry name" value="RNA-binding domain, RBD"/>
    <property type="match status" value="3"/>
</dbReference>
<feature type="compositionally biased region" description="Low complexity" evidence="17">
    <location>
        <begin position="421"/>
        <end position="431"/>
    </location>
</feature>
<evidence type="ECO:0000256" key="9">
    <source>
        <dbReference type="ARBA" id="ARBA00022840"/>
    </source>
</evidence>
<keyword evidence="9" id="KW-0067">ATP-binding</keyword>
<evidence type="ECO:0000256" key="13">
    <source>
        <dbReference type="ARBA" id="ARBA00041798"/>
    </source>
</evidence>
<dbReference type="SMART" id="SM00360">
    <property type="entry name" value="RRM"/>
    <property type="match status" value="3"/>
</dbReference>
<keyword evidence="7" id="KW-0547">Nucleotide-binding</keyword>
<reference evidence="21" key="1">
    <citation type="submission" date="2021-02" db="EMBL/GenBank/DDBJ databases">
        <authorList>
            <person name="Nowell W R."/>
        </authorList>
    </citation>
    <scope>NUCLEOTIDE SEQUENCE</scope>
</reference>
<feature type="compositionally biased region" description="Basic residues" evidence="17">
    <location>
        <begin position="187"/>
        <end position="197"/>
    </location>
</feature>
<evidence type="ECO:0000256" key="1">
    <source>
        <dbReference type="ARBA" id="ARBA00004123"/>
    </source>
</evidence>
<evidence type="ECO:0000259" key="18">
    <source>
        <dbReference type="PROSITE" id="PS50102"/>
    </source>
</evidence>
<feature type="domain" description="UBC core" evidence="19">
    <location>
        <begin position="745"/>
        <end position="899"/>
    </location>
</feature>
<feature type="region of interest" description="Disordered" evidence="17">
    <location>
        <begin position="1007"/>
        <end position="1073"/>
    </location>
</feature>
<sequence>METRTSRVHSSSSSLSRSRSPISNSEKRSVSTSPRRGPSTPVKSLIERNDNNNEQDPNDRELLSFDDDSKAIVDERSSPIMSDIDQSHQKKRSRHRHHHHHHHRKHSKSNKRSATQYHRHSVKRSKKETVSTVHRNKSNDENVISSPEKNTSESQPSQSEQEISSSNDESNDEEGIVEGDSTPNERHSRHHRKKHRSSSNNEKNSQSPQSSSFPIPKNNKGTQLIVNYLPASLRESDFYQLFARIAPIKLCKLITDRYTGQSYCYGFIEYHTKEDATKAIEKYNGYRVEHKKLKVSYAQPKSNNNYDLDNVQHMNLSSSSSIQKNPNIYITDLPDDFDEKMLERLFSKYGEIVQTKVLRDPRTRISRGVAFVLMTSTRYAERAVKALDGYVPSGSHIPISVKYADLKKTVAAAAGNNGNMSSSSRLSSSSSMTPTIGSYGYPPGLPQLSMIDPYYAAALHHHHRAAINMRDLSPSPPPPPPPPPLQSYYSSGSNRSSRMRGSSPNLPRSYSSSSSKHNSNILTTPSNLNTSSTLAAAYDLIAKGCQQAIDPNGFVIYAFGLPHDCDENDLEELFRRYGEVYRVYIVRNYTTGESKGYSFITMRYYDDACHAVDRLDGTTFQGRTIQTFDCFFFVYFLSFLFFCWHQPSIYIILNFTLKIYVANTCLFDFREIFVTGNNNSSTTLTNFNNIAATASTISQLLNGFEHDDSNSSASAGAIDDVSSIMRNPWDPFHCADWDMQQPSATCLARIKRDIWSVFKDPPPGMFIAPDPDNITKIHALIVGPFDTPYEGGFFYFLIRCPPDYPIRAPRCRLMTTGNNTVRFNPNLYRNGKVCLSILGTWSGPSWSPAQCISSLLISIQSLMSEKPYHNEPGFEHERTSGDSKTYNEIIKHETLRVAVCEMLENENSCPQQLREVMIKQFFDFYDYYVEVCTENSNKDGQQMMDPFGDRRGLFEYGSILQRLKKLKARFELLQSTNNNNACSSRSSSISKHQHIDARTREIMNDAAALDPNPTSNDPTNLDDIFDHEDDEPDSSMDDDDDDDDNNNHEQQLKDSESIPTIQNAEQSKEKSST</sequence>
<dbReference type="GO" id="GO:0003729">
    <property type="term" value="F:mRNA binding"/>
    <property type="evidence" value="ECO:0007669"/>
    <property type="project" value="TreeGrafter"/>
</dbReference>
<dbReference type="InterPro" id="IPR012677">
    <property type="entry name" value="Nucleotide-bd_a/b_plait_sf"/>
</dbReference>
<dbReference type="Pfam" id="PF00179">
    <property type="entry name" value="UQ_con"/>
    <property type="match status" value="1"/>
</dbReference>
<keyword evidence="3" id="KW-0963">Cytoplasm</keyword>
<dbReference type="CDD" id="cd00590">
    <property type="entry name" value="RRM_SF"/>
    <property type="match status" value="1"/>
</dbReference>
<dbReference type="Proteomes" id="UP000663870">
    <property type="component" value="Unassembled WGS sequence"/>
</dbReference>
<dbReference type="Gene3D" id="3.30.70.330">
    <property type="match status" value="3"/>
</dbReference>
<feature type="compositionally biased region" description="Low complexity" evidence="17">
    <location>
        <begin position="198"/>
        <end position="212"/>
    </location>
</feature>
<dbReference type="FunFam" id="3.30.70.330:FF:000383">
    <property type="entry name" value="Sex lethal, isoform D"/>
    <property type="match status" value="1"/>
</dbReference>
<keyword evidence="4" id="KW-0808">Transferase</keyword>
<evidence type="ECO:0000256" key="4">
    <source>
        <dbReference type="ARBA" id="ARBA00022679"/>
    </source>
</evidence>
<keyword evidence="5" id="KW-0053">Apoptosis</keyword>
<keyword evidence="11" id="KW-0539">Nucleus</keyword>
<dbReference type="GO" id="GO:0010629">
    <property type="term" value="P:negative regulation of gene expression"/>
    <property type="evidence" value="ECO:0007669"/>
    <property type="project" value="UniProtKB-ARBA"/>
</dbReference>
<feature type="region of interest" description="Disordered" evidence="17">
    <location>
        <begin position="469"/>
        <end position="526"/>
    </location>
</feature>
<keyword evidence="10 16" id="KW-0694">RNA-binding</keyword>
<dbReference type="EMBL" id="CAJNOL010000016">
    <property type="protein sequence ID" value="CAF0747105.1"/>
    <property type="molecule type" value="Genomic_DNA"/>
</dbReference>
<dbReference type="GO" id="GO:0006915">
    <property type="term" value="P:apoptotic process"/>
    <property type="evidence" value="ECO:0007669"/>
    <property type="project" value="UniProtKB-KW"/>
</dbReference>
<dbReference type="PANTHER" id="PTHR48025">
    <property type="entry name" value="OS02G0815200 PROTEIN"/>
    <property type="match status" value="1"/>
</dbReference>
<accession>A0A813NYM9</accession>
<evidence type="ECO:0000313" key="22">
    <source>
        <dbReference type="Proteomes" id="UP000663870"/>
    </source>
</evidence>
<evidence type="ECO:0000256" key="14">
    <source>
        <dbReference type="ARBA" id="ARBA00042316"/>
    </source>
</evidence>
<feature type="domain" description="RRM" evidence="18">
    <location>
        <begin position="554"/>
        <end position="626"/>
    </location>
</feature>
<dbReference type="InterPro" id="IPR016135">
    <property type="entry name" value="UBQ-conjugating_enzyme/RWD"/>
</dbReference>
<dbReference type="InterPro" id="IPR000608">
    <property type="entry name" value="UBC"/>
</dbReference>
<dbReference type="GO" id="GO:0005524">
    <property type="term" value="F:ATP binding"/>
    <property type="evidence" value="ECO:0007669"/>
    <property type="project" value="UniProtKB-KW"/>
</dbReference>